<organism evidence="1 2">
    <name type="scientific">Lasallia pustulata</name>
    <dbReference type="NCBI Taxonomy" id="136370"/>
    <lineage>
        <taxon>Eukaryota</taxon>
        <taxon>Fungi</taxon>
        <taxon>Dikarya</taxon>
        <taxon>Ascomycota</taxon>
        <taxon>Pezizomycotina</taxon>
        <taxon>Lecanoromycetes</taxon>
        <taxon>OSLEUM clade</taxon>
        <taxon>Umbilicariomycetidae</taxon>
        <taxon>Umbilicariales</taxon>
        <taxon>Umbilicariaceae</taxon>
        <taxon>Lasallia</taxon>
    </lineage>
</organism>
<sequence>MLSSQFAISYLDLPCFRTDFVHKRQVVHDATMPGIRQSTTKREFYRALALDDQNPVDNQRFEEMWKEAVNGWFKYLAHGDRTVLKLEHQADPNVKRPWKWEHLDGDAINAAITAIWAEAGDWPRYYYILGHVEDDRVYNWVLKWLLWHVCRHRDWRNRKLPAGPQASASDQVANTMPENIYYTTQENDYYTIEGLTPFTFPE</sequence>
<name>A0A1W5D5P6_9LECA</name>
<dbReference type="AlphaFoldDB" id="A0A1W5D5P6"/>
<proteinExistence type="predicted"/>
<evidence type="ECO:0000313" key="1">
    <source>
        <dbReference type="EMBL" id="SLM38468.1"/>
    </source>
</evidence>
<accession>A0A1W5D5P6</accession>
<dbReference type="EMBL" id="FWEW01002474">
    <property type="protein sequence ID" value="SLM38468.1"/>
    <property type="molecule type" value="Genomic_DNA"/>
</dbReference>
<reference evidence="2" key="1">
    <citation type="submission" date="2017-03" db="EMBL/GenBank/DDBJ databases">
        <authorList>
            <person name="Sharma R."/>
            <person name="Thines M."/>
        </authorList>
    </citation>
    <scope>NUCLEOTIDE SEQUENCE [LARGE SCALE GENOMIC DNA]</scope>
</reference>
<evidence type="ECO:0000313" key="2">
    <source>
        <dbReference type="Proteomes" id="UP000192927"/>
    </source>
</evidence>
<keyword evidence="2" id="KW-1185">Reference proteome</keyword>
<protein>
    <submittedName>
        <fullName evidence="1">Uncharacterized protein</fullName>
    </submittedName>
</protein>
<dbReference type="Proteomes" id="UP000192927">
    <property type="component" value="Unassembled WGS sequence"/>
</dbReference>